<evidence type="ECO:0000313" key="3">
    <source>
        <dbReference type="Proteomes" id="UP000503330"/>
    </source>
</evidence>
<dbReference type="GeneID" id="61926734"/>
<name>A0AAP9MGP7_CLOIN</name>
<protein>
    <submittedName>
        <fullName evidence="2">AAA family ATPase</fullName>
    </submittedName>
</protein>
<dbReference type="Proteomes" id="UP000503330">
    <property type="component" value="Chromosome"/>
</dbReference>
<accession>A0AAP9MGP7</accession>
<evidence type="ECO:0000313" key="2">
    <source>
        <dbReference type="EMBL" id="QJA03537.1"/>
    </source>
</evidence>
<dbReference type="Pfam" id="PF09820">
    <property type="entry name" value="AAA-ATPase_like"/>
    <property type="match status" value="1"/>
</dbReference>
<gene>
    <name evidence="2" type="ORF">G4D54_14315</name>
</gene>
<dbReference type="InterPro" id="IPR018631">
    <property type="entry name" value="AAA-ATPase-like_dom"/>
</dbReference>
<feature type="domain" description="AAA-ATPase-like" evidence="1">
    <location>
        <begin position="10"/>
        <end position="132"/>
    </location>
</feature>
<reference evidence="2 3" key="1">
    <citation type="submission" date="2020-02" db="EMBL/GenBank/DDBJ databases">
        <authorList>
            <person name="Kociolek L.K."/>
            <person name="Ozer E.A."/>
        </authorList>
    </citation>
    <scope>NUCLEOTIDE SEQUENCE [LARGE SCALE GENOMIC DNA]</scope>
    <source>
        <strain evidence="2 3">ATCC 14501</strain>
    </source>
</reference>
<evidence type="ECO:0000259" key="1">
    <source>
        <dbReference type="Pfam" id="PF09820"/>
    </source>
</evidence>
<dbReference type="AlphaFoldDB" id="A0AAP9MGP7"/>
<organism evidence="2 3">
    <name type="scientific">Clostridium innocuum</name>
    <dbReference type="NCBI Taxonomy" id="1522"/>
    <lineage>
        <taxon>Bacteria</taxon>
        <taxon>Bacillati</taxon>
        <taxon>Bacillota</taxon>
        <taxon>Clostridia</taxon>
        <taxon>Eubacteriales</taxon>
        <taxon>Clostridiaceae</taxon>
        <taxon>Clostridium</taxon>
    </lineage>
</organism>
<dbReference type="EMBL" id="CP048838">
    <property type="protein sequence ID" value="QJA03537.1"/>
    <property type="molecule type" value="Genomic_DNA"/>
</dbReference>
<proteinExistence type="predicted"/>
<sequence>MSRRLPAHGVLAEFFDVTKDSRDIFKDTAIMQTEYARDINSYPTIFLSFADAKGDKDNIVMQMKLQLLKEYKKNEQVLEHIDRFEKPGFDLVMDGMSHLQDGSLQAVVNAISFLMTKCHQYYGKRVMLFIDE</sequence>
<dbReference type="RefSeq" id="WP_002610096.1">
    <property type="nucleotide sequence ID" value="NZ_BAAACC010000034.1"/>
</dbReference>